<name>A0A975TB21_9NOST</name>
<sequence>MSSIKGYKLSFNKNKFPLLMKNSANPIHAAWHRKKKTEVTEVAEVAGVTE</sequence>
<dbReference type="AlphaFoldDB" id="A0A975TB21"/>
<keyword evidence="2" id="KW-1185">Reference proteome</keyword>
<dbReference type="EMBL" id="CP021056">
    <property type="protein sequence ID" value="QXE24752.1"/>
    <property type="molecule type" value="Genomic_DNA"/>
</dbReference>
<evidence type="ECO:0000313" key="2">
    <source>
        <dbReference type="Proteomes" id="UP000683511"/>
    </source>
</evidence>
<gene>
    <name evidence="1" type="ORF">B6N60_03460</name>
</gene>
<protein>
    <submittedName>
        <fullName evidence="1">Uncharacterized protein</fullName>
    </submittedName>
</protein>
<organism evidence="1 2">
    <name type="scientific">Richelia sinica FACHB-800</name>
    <dbReference type="NCBI Taxonomy" id="1357546"/>
    <lineage>
        <taxon>Bacteria</taxon>
        <taxon>Bacillati</taxon>
        <taxon>Cyanobacteriota</taxon>
        <taxon>Cyanophyceae</taxon>
        <taxon>Nostocales</taxon>
        <taxon>Nostocaceae</taxon>
        <taxon>Richelia</taxon>
    </lineage>
</organism>
<evidence type="ECO:0000313" key="1">
    <source>
        <dbReference type="EMBL" id="QXE24752.1"/>
    </source>
</evidence>
<dbReference type="KEGG" id="rsin:B6N60_03460"/>
<accession>A0A975TB21</accession>
<dbReference type="Proteomes" id="UP000683511">
    <property type="component" value="Chromosome"/>
</dbReference>
<proteinExistence type="predicted"/>
<reference evidence="1" key="1">
    <citation type="submission" date="2017-04" db="EMBL/GenBank/DDBJ databases">
        <title>Genome deletions in a multicellular cyanobacterial endosymbiont for morphological adaptation in marine diatoms.</title>
        <authorList>
            <person name="Wang Y."/>
            <person name="Gao H."/>
            <person name="Li R."/>
            <person name="Xu X."/>
        </authorList>
    </citation>
    <scope>NUCLEOTIDE SEQUENCE</scope>
    <source>
        <strain evidence="1">FACHB 800</strain>
    </source>
</reference>